<dbReference type="Proteomes" id="UP001497382">
    <property type="component" value="Unassembled WGS sequence"/>
</dbReference>
<dbReference type="EMBL" id="CAXIEN010000011">
    <property type="protein sequence ID" value="CAL1264061.1"/>
    <property type="molecule type" value="Genomic_DNA"/>
</dbReference>
<organism evidence="1 2">
    <name type="scientific">Larinioides sclopetarius</name>
    <dbReference type="NCBI Taxonomy" id="280406"/>
    <lineage>
        <taxon>Eukaryota</taxon>
        <taxon>Metazoa</taxon>
        <taxon>Ecdysozoa</taxon>
        <taxon>Arthropoda</taxon>
        <taxon>Chelicerata</taxon>
        <taxon>Arachnida</taxon>
        <taxon>Araneae</taxon>
        <taxon>Araneomorphae</taxon>
        <taxon>Entelegynae</taxon>
        <taxon>Araneoidea</taxon>
        <taxon>Araneidae</taxon>
        <taxon>Larinioides</taxon>
    </lineage>
</organism>
<dbReference type="AlphaFoldDB" id="A0AAV1YYA3"/>
<proteinExistence type="predicted"/>
<protein>
    <submittedName>
        <fullName evidence="1">Uncharacterized protein</fullName>
    </submittedName>
</protein>
<comment type="caution">
    <text evidence="1">The sequence shown here is derived from an EMBL/GenBank/DDBJ whole genome shotgun (WGS) entry which is preliminary data.</text>
</comment>
<reference evidence="1 2" key="1">
    <citation type="submission" date="2024-04" db="EMBL/GenBank/DDBJ databases">
        <authorList>
            <person name="Rising A."/>
            <person name="Reimegard J."/>
            <person name="Sonavane S."/>
            <person name="Akerstrom W."/>
            <person name="Nylinder S."/>
            <person name="Hedman E."/>
            <person name="Kallberg Y."/>
        </authorList>
    </citation>
    <scope>NUCLEOTIDE SEQUENCE [LARGE SCALE GENOMIC DNA]</scope>
</reference>
<sequence length="75" mass="8711">MIYFKTSDCPILQRCLNTQIEPYSYVILLCSYISFQLHLASRKHLKRKGIAPLLLETMGEIVLKTPPRLKTKKCN</sequence>
<keyword evidence="2" id="KW-1185">Reference proteome</keyword>
<accession>A0AAV1YYA3</accession>
<evidence type="ECO:0000313" key="2">
    <source>
        <dbReference type="Proteomes" id="UP001497382"/>
    </source>
</evidence>
<gene>
    <name evidence="1" type="ORF">LARSCL_LOCUS1827</name>
</gene>
<evidence type="ECO:0000313" key="1">
    <source>
        <dbReference type="EMBL" id="CAL1264061.1"/>
    </source>
</evidence>
<name>A0AAV1YYA3_9ARAC</name>